<evidence type="ECO:0000313" key="2">
    <source>
        <dbReference type="Proteomes" id="UP000807353"/>
    </source>
</evidence>
<accession>A0A9P6CCV8</accession>
<dbReference type="AlphaFoldDB" id="A0A9P6CCV8"/>
<reference evidence="1" key="1">
    <citation type="submission" date="2020-11" db="EMBL/GenBank/DDBJ databases">
        <authorList>
            <consortium name="DOE Joint Genome Institute"/>
            <person name="Ahrendt S."/>
            <person name="Riley R."/>
            <person name="Andreopoulos W."/>
            <person name="Labutti K."/>
            <person name="Pangilinan J."/>
            <person name="Ruiz-Duenas F.J."/>
            <person name="Barrasa J.M."/>
            <person name="Sanchez-Garcia M."/>
            <person name="Camarero S."/>
            <person name="Miyauchi S."/>
            <person name="Serrano A."/>
            <person name="Linde D."/>
            <person name="Babiker R."/>
            <person name="Drula E."/>
            <person name="Ayuso-Fernandez I."/>
            <person name="Pacheco R."/>
            <person name="Padilla G."/>
            <person name="Ferreira P."/>
            <person name="Barriuso J."/>
            <person name="Kellner H."/>
            <person name="Castanera R."/>
            <person name="Alfaro M."/>
            <person name="Ramirez L."/>
            <person name="Pisabarro A.G."/>
            <person name="Kuo A."/>
            <person name="Tritt A."/>
            <person name="Lipzen A."/>
            <person name="He G."/>
            <person name="Yan M."/>
            <person name="Ng V."/>
            <person name="Cullen D."/>
            <person name="Martin F."/>
            <person name="Rosso M.-N."/>
            <person name="Henrissat B."/>
            <person name="Hibbett D."/>
            <person name="Martinez A.T."/>
            <person name="Grigoriev I.V."/>
        </authorList>
    </citation>
    <scope>NUCLEOTIDE SEQUENCE</scope>
    <source>
        <strain evidence="1">CBS 247.69</strain>
    </source>
</reference>
<proteinExistence type="predicted"/>
<dbReference type="EMBL" id="MU150424">
    <property type="protein sequence ID" value="KAF9456459.1"/>
    <property type="molecule type" value="Genomic_DNA"/>
</dbReference>
<keyword evidence="2" id="KW-1185">Reference proteome</keyword>
<sequence>MTGMYSKCTVARRDYRLTKGLSSAKSKGGLGTVPDDCKDTRLWITEGLNVPPSRMFTRHIEKEI</sequence>
<gene>
    <name evidence="1" type="ORF">BDZ94DRAFT_1275565</name>
</gene>
<organism evidence="1 2">
    <name type="scientific">Collybia nuda</name>
    <dbReference type="NCBI Taxonomy" id="64659"/>
    <lineage>
        <taxon>Eukaryota</taxon>
        <taxon>Fungi</taxon>
        <taxon>Dikarya</taxon>
        <taxon>Basidiomycota</taxon>
        <taxon>Agaricomycotina</taxon>
        <taxon>Agaricomycetes</taxon>
        <taxon>Agaricomycetidae</taxon>
        <taxon>Agaricales</taxon>
        <taxon>Tricholomatineae</taxon>
        <taxon>Clitocybaceae</taxon>
        <taxon>Collybia</taxon>
    </lineage>
</organism>
<evidence type="ECO:0000313" key="1">
    <source>
        <dbReference type="EMBL" id="KAF9456459.1"/>
    </source>
</evidence>
<feature type="non-terminal residue" evidence="1">
    <location>
        <position position="64"/>
    </location>
</feature>
<dbReference type="Proteomes" id="UP000807353">
    <property type="component" value="Unassembled WGS sequence"/>
</dbReference>
<name>A0A9P6CCV8_9AGAR</name>
<comment type="caution">
    <text evidence="1">The sequence shown here is derived from an EMBL/GenBank/DDBJ whole genome shotgun (WGS) entry which is preliminary data.</text>
</comment>
<protein>
    <submittedName>
        <fullName evidence="1">Uncharacterized protein</fullName>
    </submittedName>
</protein>